<name>A0AA88AP14_FICCA</name>
<reference evidence="1" key="1">
    <citation type="submission" date="2023-07" db="EMBL/GenBank/DDBJ databases">
        <title>draft genome sequence of fig (Ficus carica).</title>
        <authorList>
            <person name="Takahashi T."/>
            <person name="Nishimura K."/>
        </authorList>
    </citation>
    <scope>NUCLEOTIDE SEQUENCE</scope>
</reference>
<sequence>MSDIFILSPEYQDGRKMCKGRKISIEGKEYRILWWWKNDYSEITGDWRSRLASLKKKTSYAAMIVDAAM</sequence>
<comment type="caution">
    <text evidence="1">The sequence shown here is derived from an EMBL/GenBank/DDBJ whole genome shotgun (WGS) entry which is preliminary data.</text>
</comment>
<organism evidence="1 2">
    <name type="scientific">Ficus carica</name>
    <name type="common">Common fig</name>
    <dbReference type="NCBI Taxonomy" id="3494"/>
    <lineage>
        <taxon>Eukaryota</taxon>
        <taxon>Viridiplantae</taxon>
        <taxon>Streptophyta</taxon>
        <taxon>Embryophyta</taxon>
        <taxon>Tracheophyta</taxon>
        <taxon>Spermatophyta</taxon>
        <taxon>Magnoliopsida</taxon>
        <taxon>eudicotyledons</taxon>
        <taxon>Gunneridae</taxon>
        <taxon>Pentapetalae</taxon>
        <taxon>rosids</taxon>
        <taxon>fabids</taxon>
        <taxon>Rosales</taxon>
        <taxon>Moraceae</taxon>
        <taxon>Ficeae</taxon>
        <taxon>Ficus</taxon>
    </lineage>
</organism>
<gene>
    <name evidence="1" type="ORF">TIFTF001_023758</name>
</gene>
<accession>A0AA88AP14</accession>
<dbReference type="EMBL" id="BTGU01000052">
    <property type="protein sequence ID" value="GMN54637.1"/>
    <property type="molecule type" value="Genomic_DNA"/>
</dbReference>
<dbReference type="Proteomes" id="UP001187192">
    <property type="component" value="Unassembled WGS sequence"/>
</dbReference>
<evidence type="ECO:0000313" key="1">
    <source>
        <dbReference type="EMBL" id="GMN54637.1"/>
    </source>
</evidence>
<protein>
    <submittedName>
        <fullName evidence="1">Uncharacterized protein</fullName>
    </submittedName>
</protein>
<proteinExistence type="predicted"/>
<evidence type="ECO:0000313" key="2">
    <source>
        <dbReference type="Proteomes" id="UP001187192"/>
    </source>
</evidence>
<dbReference type="AlphaFoldDB" id="A0AA88AP14"/>
<keyword evidence="2" id="KW-1185">Reference proteome</keyword>